<sequence length="67" mass="7309">MEKTRSYHSCVCCPDSLRRVAHGGGRATPRYATPRYATPRHAALRHATLRHAALCVVMGVGGLCGFR</sequence>
<reference evidence="1 2" key="1">
    <citation type="submission" date="2019-03" db="EMBL/GenBank/DDBJ databases">
        <title>First draft genome of Liparis tanakae, snailfish: a comprehensive survey of snailfish specific genes.</title>
        <authorList>
            <person name="Kim W."/>
            <person name="Song I."/>
            <person name="Jeong J.-H."/>
            <person name="Kim D."/>
            <person name="Kim S."/>
            <person name="Ryu S."/>
            <person name="Song J.Y."/>
            <person name="Lee S.K."/>
        </authorList>
    </citation>
    <scope>NUCLEOTIDE SEQUENCE [LARGE SCALE GENOMIC DNA]</scope>
    <source>
        <tissue evidence="1">Muscle</tissue>
    </source>
</reference>
<dbReference type="Proteomes" id="UP000314294">
    <property type="component" value="Unassembled WGS sequence"/>
</dbReference>
<evidence type="ECO:0000313" key="2">
    <source>
        <dbReference type="Proteomes" id="UP000314294"/>
    </source>
</evidence>
<dbReference type="EMBL" id="SRLO01000024">
    <property type="protein sequence ID" value="TNN84914.1"/>
    <property type="molecule type" value="Genomic_DNA"/>
</dbReference>
<gene>
    <name evidence="1" type="ORF">EYF80_004959</name>
</gene>
<name>A0A4Z2J4U3_9TELE</name>
<keyword evidence="2" id="KW-1185">Reference proteome</keyword>
<organism evidence="1 2">
    <name type="scientific">Liparis tanakae</name>
    <name type="common">Tanaka's snailfish</name>
    <dbReference type="NCBI Taxonomy" id="230148"/>
    <lineage>
        <taxon>Eukaryota</taxon>
        <taxon>Metazoa</taxon>
        <taxon>Chordata</taxon>
        <taxon>Craniata</taxon>
        <taxon>Vertebrata</taxon>
        <taxon>Euteleostomi</taxon>
        <taxon>Actinopterygii</taxon>
        <taxon>Neopterygii</taxon>
        <taxon>Teleostei</taxon>
        <taxon>Neoteleostei</taxon>
        <taxon>Acanthomorphata</taxon>
        <taxon>Eupercaria</taxon>
        <taxon>Perciformes</taxon>
        <taxon>Cottioidei</taxon>
        <taxon>Cottales</taxon>
        <taxon>Liparidae</taxon>
        <taxon>Liparis</taxon>
    </lineage>
</organism>
<dbReference type="AlphaFoldDB" id="A0A4Z2J4U3"/>
<proteinExistence type="predicted"/>
<protein>
    <submittedName>
        <fullName evidence="1">Uncharacterized protein</fullName>
    </submittedName>
</protein>
<comment type="caution">
    <text evidence="1">The sequence shown here is derived from an EMBL/GenBank/DDBJ whole genome shotgun (WGS) entry which is preliminary data.</text>
</comment>
<evidence type="ECO:0000313" key="1">
    <source>
        <dbReference type="EMBL" id="TNN84914.1"/>
    </source>
</evidence>
<accession>A0A4Z2J4U3</accession>